<feature type="transmembrane region" description="Helical" evidence="2">
    <location>
        <begin position="137"/>
        <end position="159"/>
    </location>
</feature>
<dbReference type="Proteomes" id="UP000321408">
    <property type="component" value="Chromosome"/>
</dbReference>
<proteinExistence type="predicted"/>
<keyword evidence="4" id="KW-1185">Reference proteome</keyword>
<dbReference type="AlphaFoldDB" id="A0A5B9DBT4"/>
<reference evidence="3 4" key="1">
    <citation type="journal article" date="2020" name="Nature">
        <title>Isolation of an archaeon at the prokaryote-eukaryote interface.</title>
        <authorList>
            <person name="Imachi H."/>
            <person name="Nobu M.K."/>
            <person name="Nakahara N."/>
            <person name="Morono Y."/>
            <person name="Ogawara M."/>
            <person name="Takaki Y."/>
            <person name="Takano Y."/>
            <person name="Uematsu K."/>
            <person name="Ikuta T."/>
            <person name="Ito M."/>
            <person name="Matsui Y."/>
            <person name="Miyazaki M."/>
            <person name="Murata K."/>
            <person name="Saito Y."/>
            <person name="Sakai S."/>
            <person name="Song C."/>
            <person name="Tasumi E."/>
            <person name="Yamanaka Y."/>
            <person name="Yamaguchi T."/>
            <person name="Kamagata Y."/>
            <person name="Tamaki H."/>
            <person name="Takai K."/>
        </authorList>
    </citation>
    <scope>NUCLEOTIDE SEQUENCE [LARGE SCALE GENOMIC DNA]</scope>
    <source>
        <strain evidence="3 4">MK-D1</strain>
    </source>
</reference>
<dbReference type="GeneID" id="41330463"/>
<evidence type="ECO:0000256" key="2">
    <source>
        <dbReference type="SAM" id="Phobius"/>
    </source>
</evidence>
<protein>
    <submittedName>
        <fullName evidence="3">Uncharacterized protein</fullName>
    </submittedName>
</protein>
<dbReference type="EMBL" id="CP042905">
    <property type="protein sequence ID" value="QEE16648.1"/>
    <property type="molecule type" value="Genomic_DNA"/>
</dbReference>
<feature type="transmembrane region" description="Helical" evidence="2">
    <location>
        <begin position="165"/>
        <end position="184"/>
    </location>
</feature>
<feature type="region of interest" description="Disordered" evidence="1">
    <location>
        <begin position="1"/>
        <end position="31"/>
    </location>
</feature>
<dbReference type="RefSeq" id="WP_147663552.1">
    <property type="nucleotide sequence ID" value="NZ_CP042905.2"/>
</dbReference>
<feature type="compositionally biased region" description="Basic and acidic residues" evidence="1">
    <location>
        <begin position="14"/>
        <end position="31"/>
    </location>
</feature>
<evidence type="ECO:0000313" key="4">
    <source>
        <dbReference type="Proteomes" id="UP000321408"/>
    </source>
</evidence>
<name>A0A5B9DBT4_9ARCH</name>
<evidence type="ECO:0000313" key="3">
    <source>
        <dbReference type="EMBL" id="QEE16648.1"/>
    </source>
</evidence>
<reference evidence="3 4" key="2">
    <citation type="journal article" date="2024" name="Int. J. Syst. Evol. Microbiol.">
        <title>Promethearchaeum syntrophicum gen. nov., sp. nov., an anaerobic, obligately syntrophic archaeon, the first isolate of the lineage 'Asgard' archaea, and proposal of the new archaeal phylum Promethearchaeota phyl. nov. and kingdom Promethearchaeati regn. nov.</title>
        <authorList>
            <person name="Imachi H."/>
            <person name="Nobu M.K."/>
            <person name="Kato S."/>
            <person name="Takaki Y."/>
            <person name="Miyazaki M."/>
            <person name="Miyata M."/>
            <person name="Ogawara M."/>
            <person name="Saito Y."/>
            <person name="Sakai S."/>
            <person name="Tahara Y.O."/>
            <person name="Takano Y."/>
            <person name="Tasumi E."/>
            <person name="Uematsu K."/>
            <person name="Yoshimura T."/>
            <person name="Itoh T."/>
            <person name="Ohkuma M."/>
            <person name="Takai K."/>
        </authorList>
    </citation>
    <scope>NUCLEOTIDE SEQUENCE [LARGE SCALE GENOMIC DNA]</scope>
    <source>
        <strain evidence="3 4">MK-D1</strain>
    </source>
</reference>
<accession>A0A5B9DBT4</accession>
<organism evidence="3 4">
    <name type="scientific">Promethearchaeum syntrophicum</name>
    <dbReference type="NCBI Taxonomy" id="2594042"/>
    <lineage>
        <taxon>Archaea</taxon>
        <taxon>Promethearchaeati</taxon>
        <taxon>Promethearchaeota</taxon>
        <taxon>Promethearchaeia</taxon>
        <taxon>Promethearchaeales</taxon>
        <taxon>Promethearchaeaceae</taxon>
        <taxon>Promethearchaeum</taxon>
    </lineage>
</organism>
<keyword evidence="2" id="KW-0812">Transmembrane</keyword>
<evidence type="ECO:0000256" key="1">
    <source>
        <dbReference type="SAM" id="MobiDB-lite"/>
    </source>
</evidence>
<keyword evidence="2" id="KW-0472">Membrane</keyword>
<sequence>MVSDNISNEQPEDSNDKPENASDEVLEAKKEEVPPEKLEFKDILDKEIGLIKILDYVNNSVFDLIYQKKLMDKYRTEIIRPLIGEIGQESEYLDGGRLFLQEEYEKLDIEKKCDEMIQSAEELAAENGVRRHVQKSIGIISMVIMAVSMGIFIAVSTWAPDASTYVMIPMFLIICLLPNTLRTLMMKKWQKFKVEHNSEFIEMKKDTIEDIRIFIQDLINDTQDRLISNKISVQGIQFLLYSKDYDNLVFVRQQESKLGESQFLVHFTDPEGIGQGMASTYGKSGIPEDDANDQFIVLKNAEFDDEGLLKEYNQYLLPKEKDPFVEALLGGSKFNDVDNPEYVIANFKENDDIKCNCGEPVKLQDFKSCESILHEHFEYFLIIGEKCTTCRKNPFILFNSPGNKEIPSGLKQLFE</sequence>
<gene>
    <name evidence="3" type="ORF">DSAG12_02478</name>
</gene>
<dbReference type="KEGG" id="psyt:DSAG12_02478"/>
<keyword evidence="2" id="KW-1133">Transmembrane helix</keyword>